<dbReference type="Pfam" id="PF12697">
    <property type="entry name" value="Abhydrolase_6"/>
    <property type="match status" value="1"/>
</dbReference>
<name>A0A9P4M003_9PEZI</name>
<feature type="signal peptide" evidence="1">
    <location>
        <begin position="1"/>
        <end position="22"/>
    </location>
</feature>
<protein>
    <submittedName>
        <fullName evidence="3">Hydrolase or acyltransferase of alpha/beta superfamily</fullName>
    </submittedName>
</protein>
<dbReference type="GO" id="GO:0016746">
    <property type="term" value="F:acyltransferase activity"/>
    <property type="evidence" value="ECO:0007669"/>
    <property type="project" value="UniProtKB-KW"/>
</dbReference>
<dbReference type="PANTHER" id="PTHR43798:SF33">
    <property type="entry name" value="HYDROLASE, PUTATIVE (AFU_ORTHOLOGUE AFUA_2G14860)-RELATED"/>
    <property type="match status" value="1"/>
</dbReference>
<accession>A0A9P4M003</accession>
<evidence type="ECO:0000256" key="1">
    <source>
        <dbReference type="SAM" id="SignalP"/>
    </source>
</evidence>
<dbReference type="InterPro" id="IPR050266">
    <property type="entry name" value="AB_hydrolase_sf"/>
</dbReference>
<dbReference type="PANTHER" id="PTHR43798">
    <property type="entry name" value="MONOACYLGLYCEROL LIPASE"/>
    <property type="match status" value="1"/>
</dbReference>
<comment type="caution">
    <text evidence="3">The sequence shown here is derived from an EMBL/GenBank/DDBJ whole genome shotgun (WGS) entry which is preliminary data.</text>
</comment>
<keyword evidence="4" id="KW-1185">Reference proteome</keyword>
<evidence type="ECO:0000313" key="3">
    <source>
        <dbReference type="EMBL" id="KAF2091963.1"/>
    </source>
</evidence>
<dbReference type="AlphaFoldDB" id="A0A9P4M003"/>
<dbReference type="Gene3D" id="3.40.50.1820">
    <property type="entry name" value="alpha/beta hydrolase"/>
    <property type="match status" value="1"/>
</dbReference>
<feature type="domain" description="AB hydrolase-1" evidence="2">
    <location>
        <begin position="77"/>
        <end position="293"/>
    </location>
</feature>
<gene>
    <name evidence="3" type="ORF">K490DRAFT_31119</name>
</gene>
<dbReference type="GO" id="GO:0016787">
    <property type="term" value="F:hydrolase activity"/>
    <property type="evidence" value="ECO:0007669"/>
    <property type="project" value="UniProtKB-KW"/>
</dbReference>
<dbReference type="Proteomes" id="UP000799776">
    <property type="component" value="Unassembled WGS sequence"/>
</dbReference>
<sequence>MITFPWLRVILVSGSFFSSAKAYNYIPLWETLPATPPLPSPITTGHVNMTDGASIWYGIFGTALSSSCPISSLYSPILFLHGGFANSDYWDYQLAALQDLRRPLVVIDTRGHGRSTEGLGALDYDLFTRDVIAVLHALQIPKVSVVGWSDGGIIGLDLAMNYSSRLDRVFAFAASYDPSNIPASVDNSSVFNAYLARAETEYKDLNPYPTHWDVFSEKMNTMWDTLPKWDATSFADIPNPLRNASAPLISIVDADRDEAVERTTPLQLQEWTEGSVRVILPGVSHFAFLQDPTSFTGALRQFLAIAGV</sequence>
<dbReference type="EMBL" id="ML978711">
    <property type="protein sequence ID" value="KAF2091963.1"/>
    <property type="molecule type" value="Genomic_DNA"/>
</dbReference>
<keyword evidence="3" id="KW-0378">Hydrolase</keyword>
<dbReference type="GO" id="GO:0016020">
    <property type="term" value="C:membrane"/>
    <property type="evidence" value="ECO:0007669"/>
    <property type="project" value="TreeGrafter"/>
</dbReference>
<reference evidence="3" key="1">
    <citation type="journal article" date="2020" name="Stud. Mycol.">
        <title>101 Dothideomycetes genomes: a test case for predicting lifestyles and emergence of pathogens.</title>
        <authorList>
            <person name="Haridas S."/>
            <person name="Albert R."/>
            <person name="Binder M."/>
            <person name="Bloem J."/>
            <person name="Labutti K."/>
            <person name="Salamov A."/>
            <person name="Andreopoulos B."/>
            <person name="Baker S."/>
            <person name="Barry K."/>
            <person name="Bills G."/>
            <person name="Bluhm B."/>
            <person name="Cannon C."/>
            <person name="Castanera R."/>
            <person name="Culley D."/>
            <person name="Daum C."/>
            <person name="Ezra D."/>
            <person name="Gonzalez J."/>
            <person name="Henrissat B."/>
            <person name="Kuo A."/>
            <person name="Liang C."/>
            <person name="Lipzen A."/>
            <person name="Lutzoni F."/>
            <person name="Magnuson J."/>
            <person name="Mondo S."/>
            <person name="Nolan M."/>
            <person name="Ohm R."/>
            <person name="Pangilinan J."/>
            <person name="Park H.-J."/>
            <person name="Ramirez L."/>
            <person name="Alfaro M."/>
            <person name="Sun H."/>
            <person name="Tritt A."/>
            <person name="Yoshinaga Y."/>
            <person name="Zwiers L.-H."/>
            <person name="Turgeon B."/>
            <person name="Goodwin S."/>
            <person name="Spatafora J."/>
            <person name="Crous P."/>
            <person name="Grigoriev I."/>
        </authorList>
    </citation>
    <scope>NUCLEOTIDE SEQUENCE</scope>
    <source>
        <strain evidence="3">CBS 121410</strain>
    </source>
</reference>
<evidence type="ECO:0000259" key="2">
    <source>
        <dbReference type="Pfam" id="PF12697"/>
    </source>
</evidence>
<dbReference type="SUPFAM" id="SSF53474">
    <property type="entry name" value="alpha/beta-Hydrolases"/>
    <property type="match status" value="1"/>
</dbReference>
<keyword evidence="1" id="KW-0732">Signal</keyword>
<keyword evidence="3" id="KW-0012">Acyltransferase</keyword>
<feature type="chain" id="PRO_5040210457" evidence="1">
    <location>
        <begin position="23"/>
        <end position="308"/>
    </location>
</feature>
<dbReference type="InterPro" id="IPR029058">
    <property type="entry name" value="AB_hydrolase_fold"/>
</dbReference>
<evidence type="ECO:0000313" key="4">
    <source>
        <dbReference type="Proteomes" id="UP000799776"/>
    </source>
</evidence>
<keyword evidence="3" id="KW-0808">Transferase</keyword>
<dbReference type="InterPro" id="IPR000073">
    <property type="entry name" value="AB_hydrolase_1"/>
</dbReference>
<organism evidence="3 4">
    <name type="scientific">Saccharata proteae CBS 121410</name>
    <dbReference type="NCBI Taxonomy" id="1314787"/>
    <lineage>
        <taxon>Eukaryota</taxon>
        <taxon>Fungi</taxon>
        <taxon>Dikarya</taxon>
        <taxon>Ascomycota</taxon>
        <taxon>Pezizomycotina</taxon>
        <taxon>Dothideomycetes</taxon>
        <taxon>Dothideomycetes incertae sedis</taxon>
        <taxon>Botryosphaeriales</taxon>
        <taxon>Saccharataceae</taxon>
        <taxon>Saccharata</taxon>
    </lineage>
</organism>
<proteinExistence type="predicted"/>
<dbReference type="OrthoDB" id="408373at2759"/>